<sequence>MEFDAKTATTTTSTASLPPPFSYSPSSTSSPSTASFPFPNSQHLSNYLSPHASNSNIATNPFPTSPSPPPAPVILSPCAACKILRRKCAEKCVLAPYFPPTEPLKFTIAHRVFGASNIIKLLQEIPESHRADAVSSMVYEANARIHDPVYGCAGAIFQLQKQVGELQAQLAKTQAELVNMQCQQGNLIALICMDMTQSKEQAILQQQHTAPFPSPNSHHLSNYSSPHAANSNIATNPFPTYPSPPPPPPVVLSPCAACKILRRRCVEKCVLAPYFPPTEPLKFTVAHRVFGASNIIKLLQEIPESHRADAVSSMVYEANARIRDPVYGCAGAICQLQKQVGELQAQLAQAQAELVNMQCEQGNLIALICMDMTQSKEQAILQQQLSSCNDTICFPDENNLGTTWEPLWT</sequence>
<proteinExistence type="inferred from homology"/>
<dbReference type="AlphaFoldDB" id="A0A498KNK6"/>
<accession>A0A498KNK6</accession>
<evidence type="ECO:0000256" key="3">
    <source>
        <dbReference type="SAM" id="MobiDB-lite"/>
    </source>
</evidence>
<feature type="domain" description="LOB" evidence="4">
    <location>
        <begin position="253"/>
        <end position="354"/>
    </location>
</feature>
<dbReference type="PANTHER" id="PTHR31301">
    <property type="entry name" value="LOB DOMAIN-CONTAINING PROTEIN 4-RELATED"/>
    <property type="match status" value="1"/>
</dbReference>
<dbReference type="InterPro" id="IPR004883">
    <property type="entry name" value="LOB"/>
</dbReference>
<keyword evidence="6" id="KW-1185">Reference proteome</keyword>
<gene>
    <name evidence="5" type="ORF">DVH24_023240</name>
</gene>
<dbReference type="PANTHER" id="PTHR31301:SF204">
    <property type="entry name" value="LOB DOMAIN-CONTAINING PROTEIN"/>
    <property type="match status" value="1"/>
</dbReference>
<keyword evidence="2" id="KW-0175">Coiled coil</keyword>
<comment type="similarity">
    <text evidence="1">Belongs to the LOB domain-containing protein family.</text>
</comment>
<dbReference type="Proteomes" id="UP000290289">
    <property type="component" value="Chromosome 1"/>
</dbReference>
<comment type="caution">
    <text evidence="5">The sequence shown here is derived from an EMBL/GenBank/DDBJ whole genome shotgun (WGS) entry which is preliminary data.</text>
</comment>
<evidence type="ECO:0000313" key="5">
    <source>
        <dbReference type="EMBL" id="RXI09096.1"/>
    </source>
</evidence>
<name>A0A498KNK6_MALDO</name>
<dbReference type="Pfam" id="PF03195">
    <property type="entry name" value="LOB"/>
    <property type="match status" value="2"/>
</dbReference>
<protein>
    <recommendedName>
        <fullName evidence="4">LOB domain-containing protein</fullName>
    </recommendedName>
</protein>
<evidence type="ECO:0000259" key="4">
    <source>
        <dbReference type="PROSITE" id="PS50891"/>
    </source>
</evidence>
<dbReference type="PROSITE" id="PS50891">
    <property type="entry name" value="LOB"/>
    <property type="match status" value="2"/>
</dbReference>
<evidence type="ECO:0000313" key="6">
    <source>
        <dbReference type="Proteomes" id="UP000290289"/>
    </source>
</evidence>
<feature type="compositionally biased region" description="Low complexity" evidence="3">
    <location>
        <begin position="7"/>
        <end position="16"/>
    </location>
</feature>
<feature type="coiled-coil region" evidence="2">
    <location>
        <begin position="156"/>
        <end position="183"/>
    </location>
</feature>
<feature type="compositionally biased region" description="Low complexity" evidence="3">
    <location>
        <begin position="23"/>
        <end position="37"/>
    </location>
</feature>
<reference evidence="5 6" key="1">
    <citation type="submission" date="2018-10" db="EMBL/GenBank/DDBJ databases">
        <title>A high-quality apple genome assembly.</title>
        <authorList>
            <person name="Hu J."/>
        </authorList>
    </citation>
    <scope>NUCLEOTIDE SEQUENCE [LARGE SCALE GENOMIC DNA]</scope>
    <source>
        <strain evidence="6">cv. HFTH1</strain>
        <tissue evidence="5">Young leaf</tissue>
    </source>
</reference>
<dbReference type="EMBL" id="RDQH01000327">
    <property type="protein sequence ID" value="RXI09096.1"/>
    <property type="molecule type" value="Genomic_DNA"/>
</dbReference>
<organism evidence="5 6">
    <name type="scientific">Malus domestica</name>
    <name type="common">Apple</name>
    <name type="synonym">Pyrus malus</name>
    <dbReference type="NCBI Taxonomy" id="3750"/>
    <lineage>
        <taxon>Eukaryota</taxon>
        <taxon>Viridiplantae</taxon>
        <taxon>Streptophyta</taxon>
        <taxon>Embryophyta</taxon>
        <taxon>Tracheophyta</taxon>
        <taxon>Spermatophyta</taxon>
        <taxon>Magnoliopsida</taxon>
        <taxon>eudicotyledons</taxon>
        <taxon>Gunneridae</taxon>
        <taxon>Pentapetalae</taxon>
        <taxon>rosids</taxon>
        <taxon>fabids</taxon>
        <taxon>Rosales</taxon>
        <taxon>Rosaceae</taxon>
        <taxon>Amygdaloideae</taxon>
        <taxon>Maleae</taxon>
        <taxon>Malus</taxon>
    </lineage>
</organism>
<feature type="coiled-coil region" evidence="2">
    <location>
        <begin position="333"/>
        <end position="360"/>
    </location>
</feature>
<evidence type="ECO:0000256" key="1">
    <source>
        <dbReference type="ARBA" id="ARBA00005474"/>
    </source>
</evidence>
<evidence type="ECO:0000256" key="2">
    <source>
        <dbReference type="SAM" id="Coils"/>
    </source>
</evidence>
<feature type="domain" description="LOB" evidence="4">
    <location>
        <begin position="76"/>
        <end position="177"/>
    </location>
</feature>
<feature type="region of interest" description="Disordered" evidence="3">
    <location>
        <begin position="1"/>
        <end position="37"/>
    </location>
</feature>